<dbReference type="InParanoid" id="A0A804KD12"/>
<dbReference type="InterPro" id="IPR010613">
    <property type="entry name" value="PES"/>
</dbReference>
<dbReference type="GO" id="GO:0005730">
    <property type="term" value="C:nucleolus"/>
    <property type="evidence" value="ECO:0007669"/>
    <property type="project" value="InterPro"/>
</dbReference>
<accession>A0A804KD12</accession>
<evidence type="ECO:0000256" key="1">
    <source>
        <dbReference type="ARBA" id="ARBA00004123"/>
    </source>
</evidence>
<reference evidence="2" key="1">
    <citation type="submission" date="2021-05" db="UniProtKB">
        <authorList>
            <consortium name="EnsemblPlants"/>
        </authorList>
    </citation>
    <scope>IDENTIFICATION</scope>
    <source>
        <strain evidence="2">subsp. malaccensis</strain>
    </source>
</reference>
<evidence type="ECO:0000313" key="3">
    <source>
        <dbReference type="Proteomes" id="UP000012960"/>
    </source>
</evidence>
<dbReference type="Gramene" id="Ma08_t31760.1">
    <property type="protein sequence ID" value="Ma08_p31760.1"/>
    <property type="gene ID" value="Ma08_g31760"/>
</dbReference>
<dbReference type="AlphaFoldDB" id="A0A804KD12"/>
<dbReference type="PANTHER" id="PTHR12221">
    <property type="entry name" value="PESCADILLO - RELATED"/>
    <property type="match status" value="1"/>
</dbReference>
<proteinExistence type="predicted"/>
<name>A0A804KD12_MUSAM</name>
<evidence type="ECO:0008006" key="4">
    <source>
        <dbReference type="Google" id="ProtNLM"/>
    </source>
</evidence>
<dbReference type="EnsemblPlants" id="Ma08_t31760.1">
    <property type="protein sequence ID" value="Ma08_p31760.1"/>
    <property type="gene ID" value="Ma08_g31760"/>
</dbReference>
<dbReference type="GO" id="GO:0042254">
    <property type="term" value="P:ribosome biogenesis"/>
    <property type="evidence" value="ECO:0007669"/>
    <property type="project" value="InterPro"/>
</dbReference>
<organism evidence="2 3">
    <name type="scientific">Musa acuminata subsp. malaccensis</name>
    <name type="common">Wild banana</name>
    <name type="synonym">Musa malaccensis</name>
    <dbReference type="NCBI Taxonomy" id="214687"/>
    <lineage>
        <taxon>Eukaryota</taxon>
        <taxon>Viridiplantae</taxon>
        <taxon>Streptophyta</taxon>
        <taxon>Embryophyta</taxon>
        <taxon>Tracheophyta</taxon>
        <taxon>Spermatophyta</taxon>
        <taxon>Magnoliopsida</taxon>
        <taxon>Liliopsida</taxon>
        <taxon>Zingiberales</taxon>
        <taxon>Musaceae</taxon>
        <taxon>Musa</taxon>
    </lineage>
</organism>
<dbReference type="Pfam" id="PF06732">
    <property type="entry name" value="Pescadillo_N"/>
    <property type="match status" value="1"/>
</dbReference>
<sequence length="89" mass="10511">MPKHYRPPGKKKEGNAAKYITRTKAVHYLQVSLSTFRKLCILKGIFPREPKKKVEGNHKTYYHMKDILFLAHEPLLEKFRLVYLLNIVS</sequence>
<dbReference type="PANTHER" id="PTHR12221:SF6">
    <property type="entry name" value="PESCADILLO HOMOLOG"/>
    <property type="match status" value="1"/>
</dbReference>
<comment type="subcellular location">
    <subcellularLocation>
        <location evidence="1">Nucleus</location>
    </subcellularLocation>
</comment>
<keyword evidence="3" id="KW-1185">Reference proteome</keyword>
<evidence type="ECO:0000313" key="2">
    <source>
        <dbReference type="EnsemblPlants" id="Ma08_p31760.1"/>
    </source>
</evidence>
<dbReference type="Proteomes" id="UP000012960">
    <property type="component" value="Unplaced"/>
</dbReference>
<protein>
    <recommendedName>
        <fullName evidence="4">Pescadillo homolog</fullName>
    </recommendedName>
</protein>